<reference evidence="1 2" key="2">
    <citation type="journal article" date="2022" name="Mol. Ecol. Resour.">
        <title>The genomes of chicory, endive, great burdock and yacon provide insights into Asteraceae paleo-polyploidization history and plant inulin production.</title>
        <authorList>
            <person name="Fan W."/>
            <person name="Wang S."/>
            <person name="Wang H."/>
            <person name="Wang A."/>
            <person name="Jiang F."/>
            <person name="Liu H."/>
            <person name="Zhao H."/>
            <person name="Xu D."/>
            <person name="Zhang Y."/>
        </authorList>
    </citation>
    <scope>NUCLEOTIDE SEQUENCE [LARGE SCALE GENOMIC DNA]</scope>
    <source>
        <strain evidence="2">cv. Yunnan</strain>
        <tissue evidence="1">Leaves</tissue>
    </source>
</reference>
<protein>
    <submittedName>
        <fullName evidence="1">Uncharacterized protein</fullName>
    </submittedName>
</protein>
<evidence type="ECO:0000313" key="2">
    <source>
        <dbReference type="Proteomes" id="UP001056120"/>
    </source>
</evidence>
<name>A0ACB9JL35_9ASTR</name>
<accession>A0ACB9JL35</accession>
<evidence type="ECO:0000313" key="1">
    <source>
        <dbReference type="EMBL" id="KAI3820894.1"/>
    </source>
</evidence>
<sequence length="102" mass="11599">MPFGLCNAPATFQRCMIAIFHDMVENFMEGIVLGHRISHACIEVDRAKVDTISKLPPPTCVRAIRSFLGHAGFYRRFIRDFSKIARPITQLLEKDAPFVFSD</sequence>
<dbReference type="Proteomes" id="UP001056120">
    <property type="component" value="Linkage Group LG03"/>
</dbReference>
<gene>
    <name evidence="1" type="ORF">L1987_08445</name>
</gene>
<dbReference type="EMBL" id="CM042020">
    <property type="protein sequence ID" value="KAI3820894.1"/>
    <property type="molecule type" value="Genomic_DNA"/>
</dbReference>
<comment type="caution">
    <text evidence="1">The sequence shown here is derived from an EMBL/GenBank/DDBJ whole genome shotgun (WGS) entry which is preliminary data.</text>
</comment>
<organism evidence="1 2">
    <name type="scientific">Smallanthus sonchifolius</name>
    <dbReference type="NCBI Taxonomy" id="185202"/>
    <lineage>
        <taxon>Eukaryota</taxon>
        <taxon>Viridiplantae</taxon>
        <taxon>Streptophyta</taxon>
        <taxon>Embryophyta</taxon>
        <taxon>Tracheophyta</taxon>
        <taxon>Spermatophyta</taxon>
        <taxon>Magnoliopsida</taxon>
        <taxon>eudicotyledons</taxon>
        <taxon>Gunneridae</taxon>
        <taxon>Pentapetalae</taxon>
        <taxon>asterids</taxon>
        <taxon>campanulids</taxon>
        <taxon>Asterales</taxon>
        <taxon>Asteraceae</taxon>
        <taxon>Asteroideae</taxon>
        <taxon>Heliantheae alliance</taxon>
        <taxon>Millerieae</taxon>
        <taxon>Smallanthus</taxon>
    </lineage>
</organism>
<proteinExistence type="predicted"/>
<keyword evidence="2" id="KW-1185">Reference proteome</keyword>
<reference evidence="2" key="1">
    <citation type="journal article" date="2022" name="Mol. Ecol. Resour.">
        <title>The genomes of chicory, endive, great burdock and yacon provide insights into Asteraceae palaeo-polyploidization history and plant inulin production.</title>
        <authorList>
            <person name="Fan W."/>
            <person name="Wang S."/>
            <person name="Wang H."/>
            <person name="Wang A."/>
            <person name="Jiang F."/>
            <person name="Liu H."/>
            <person name="Zhao H."/>
            <person name="Xu D."/>
            <person name="Zhang Y."/>
        </authorList>
    </citation>
    <scope>NUCLEOTIDE SEQUENCE [LARGE SCALE GENOMIC DNA]</scope>
    <source>
        <strain evidence="2">cv. Yunnan</strain>
    </source>
</reference>